<evidence type="ECO:0000256" key="5">
    <source>
        <dbReference type="ARBA" id="ARBA00023136"/>
    </source>
</evidence>
<evidence type="ECO:0000256" key="9">
    <source>
        <dbReference type="SAM" id="Coils"/>
    </source>
</evidence>
<dbReference type="GO" id="GO:0007165">
    <property type="term" value="P:signal transduction"/>
    <property type="evidence" value="ECO:0007669"/>
    <property type="project" value="UniProtKB-KW"/>
</dbReference>
<dbReference type="PROSITE" id="PS50885">
    <property type="entry name" value="HAMP"/>
    <property type="match status" value="1"/>
</dbReference>
<protein>
    <submittedName>
        <fullName evidence="13">Methyl-accepting chemotaxis protein</fullName>
    </submittedName>
</protein>
<accession>A0A8J7FBW7</accession>
<dbReference type="GO" id="GO:0004888">
    <property type="term" value="F:transmembrane signaling receptor activity"/>
    <property type="evidence" value="ECO:0007669"/>
    <property type="project" value="InterPro"/>
</dbReference>
<dbReference type="FunFam" id="1.10.287.950:FF:000001">
    <property type="entry name" value="Methyl-accepting chemotaxis sensory transducer"/>
    <property type="match status" value="1"/>
</dbReference>
<evidence type="ECO:0000256" key="7">
    <source>
        <dbReference type="ARBA" id="ARBA00029447"/>
    </source>
</evidence>
<dbReference type="Gene3D" id="1.10.287.950">
    <property type="entry name" value="Methyl-accepting chemotaxis protein"/>
    <property type="match status" value="1"/>
</dbReference>
<evidence type="ECO:0000256" key="4">
    <source>
        <dbReference type="ARBA" id="ARBA00022989"/>
    </source>
</evidence>
<evidence type="ECO:0000256" key="8">
    <source>
        <dbReference type="PROSITE-ProRule" id="PRU00284"/>
    </source>
</evidence>
<keyword evidence="9" id="KW-0175">Coiled coil</keyword>
<dbReference type="EMBL" id="JADEYS010000012">
    <property type="protein sequence ID" value="MBE9398102.1"/>
    <property type="molecule type" value="Genomic_DNA"/>
</dbReference>
<dbReference type="InterPro" id="IPR033480">
    <property type="entry name" value="sCache_2"/>
</dbReference>
<dbReference type="Pfam" id="PF00015">
    <property type="entry name" value="MCPsignal"/>
    <property type="match status" value="1"/>
</dbReference>
<dbReference type="CDD" id="cd06225">
    <property type="entry name" value="HAMP"/>
    <property type="match status" value="1"/>
</dbReference>
<keyword evidence="4 10" id="KW-1133">Transmembrane helix</keyword>
<comment type="caution">
    <text evidence="13">The sequence shown here is derived from an EMBL/GenBank/DDBJ whole genome shotgun (WGS) entry which is preliminary data.</text>
</comment>
<dbReference type="Gene3D" id="3.30.450.20">
    <property type="entry name" value="PAS domain"/>
    <property type="match status" value="1"/>
</dbReference>
<evidence type="ECO:0000259" key="11">
    <source>
        <dbReference type="PROSITE" id="PS50111"/>
    </source>
</evidence>
<dbReference type="PROSITE" id="PS50111">
    <property type="entry name" value="CHEMOTAXIS_TRANSDUC_2"/>
    <property type="match status" value="1"/>
</dbReference>
<dbReference type="SMART" id="SM00283">
    <property type="entry name" value="MA"/>
    <property type="match status" value="1"/>
</dbReference>
<evidence type="ECO:0000313" key="14">
    <source>
        <dbReference type="Proteomes" id="UP000640333"/>
    </source>
</evidence>
<keyword evidence="6 8" id="KW-0807">Transducer</keyword>
<feature type="domain" description="Methyl-accepting transducer" evidence="11">
    <location>
        <begin position="270"/>
        <end position="506"/>
    </location>
</feature>
<evidence type="ECO:0000256" key="6">
    <source>
        <dbReference type="ARBA" id="ARBA00023224"/>
    </source>
</evidence>
<evidence type="ECO:0000256" key="10">
    <source>
        <dbReference type="SAM" id="Phobius"/>
    </source>
</evidence>
<dbReference type="InterPro" id="IPR003660">
    <property type="entry name" value="HAMP_dom"/>
</dbReference>
<dbReference type="InterPro" id="IPR004090">
    <property type="entry name" value="Chemotax_Me-accpt_rcpt"/>
</dbReference>
<comment type="similarity">
    <text evidence="7">Belongs to the methyl-accepting chemotaxis (MCP) protein family.</text>
</comment>
<comment type="subcellular location">
    <subcellularLocation>
        <location evidence="1">Cell membrane</location>
        <topology evidence="1">Multi-pass membrane protein</topology>
    </subcellularLocation>
</comment>
<feature type="domain" description="HAMP" evidence="12">
    <location>
        <begin position="213"/>
        <end position="265"/>
    </location>
</feature>
<dbReference type="InterPro" id="IPR004089">
    <property type="entry name" value="MCPsignal_dom"/>
</dbReference>
<keyword evidence="5 10" id="KW-0472">Membrane</keyword>
<gene>
    <name evidence="13" type="ORF">IOQ59_12610</name>
</gene>
<proteinExistence type="inferred from homology"/>
<evidence type="ECO:0000313" key="13">
    <source>
        <dbReference type="EMBL" id="MBE9398102.1"/>
    </source>
</evidence>
<reference evidence="13" key="1">
    <citation type="submission" date="2020-10" db="EMBL/GenBank/DDBJ databases">
        <title>Bacterium isolated from coastal waters sediment.</title>
        <authorList>
            <person name="Chen R.-J."/>
            <person name="Lu D.-C."/>
            <person name="Zhu K.-L."/>
            <person name="Du Z.-J."/>
        </authorList>
    </citation>
    <scope>NUCLEOTIDE SEQUENCE</scope>
    <source>
        <strain evidence="13">N1Y112</strain>
    </source>
</reference>
<dbReference type="PANTHER" id="PTHR32089:SF120">
    <property type="entry name" value="METHYL-ACCEPTING CHEMOTAXIS PROTEIN TLPQ"/>
    <property type="match status" value="1"/>
</dbReference>
<keyword evidence="2" id="KW-1003">Cell membrane</keyword>
<organism evidence="13 14">
    <name type="scientific">Pontibacterium sinense</name>
    <dbReference type="NCBI Taxonomy" id="2781979"/>
    <lineage>
        <taxon>Bacteria</taxon>
        <taxon>Pseudomonadati</taxon>
        <taxon>Pseudomonadota</taxon>
        <taxon>Gammaproteobacteria</taxon>
        <taxon>Oceanospirillales</taxon>
        <taxon>Oceanospirillaceae</taxon>
        <taxon>Pontibacterium</taxon>
    </lineage>
</organism>
<dbReference type="GO" id="GO:0005886">
    <property type="term" value="C:plasma membrane"/>
    <property type="evidence" value="ECO:0007669"/>
    <property type="project" value="UniProtKB-SubCell"/>
</dbReference>
<dbReference type="Pfam" id="PF00672">
    <property type="entry name" value="HAMP"/>
    <property type="match status" value="1"/>
</dbReference>
<dbReference type="AlphaFoldDB" id="A0A8J7FBW7"/>
<evidence type="ECO:0000256" key="1">
    <source>
        <dbReference type="ARBA" id="ARBA00004651"/>
    </source>
</evidence>
<dbReference type="SMART" id="SM00304">
    <property type="entry name" value="HAMP"/>
    <property type="match status" value="2"/>
</dbReference>
<feature type="transmembrane region" description="Helical" evidence="10">
    <location>
        <begin position="12"/>
        <end position="32"/>
    </location>
</feature>
<dbReference type="SUPFAM" id="SSF58104">
    <property type="entry name" value="Methyl-accepting chemotaxis protein (MCP) signaling domain"/>
    <property type="match status" value="1"/>
</dbReference>
<dbReference type="GO" id="GO:0006935">
    <property type="term" value="P:chemotaxis"/>
    <property type="evidence" value="ECO:0007669"/>
    <property type="project" value="InterPro"/>
</dbReference>
<dbReference type="CDD" id="cd11386">
    <property type="entry name" value="MCP_signal"/>
    <property type="match status" value="1"/>
</dbReference>
<dbReference type="PRINTS" id="PR00260">
    <property type="entry name" value="CHEMTRNSDUCR"/>
</dbReference>
<dbReference type="Pfam" id="PF17200">
    <property type="entry name" value="sCache_2"/>
    <property type="match status" value="1"/>
</dbReference>
<sequence length="542" mass="59094">MKFSNLSVRYKLWSLILLAATALIVLTVMALVEMRASLYAERELQLQVLIDSAYSVLEEQETRVNSGQITAEEARSEARILLENMTYGEDGYFFVVDRSATMMVHGGNRSLVGKDMSRTRTSSGQLLFSDMAALIGSGKSTALFRYDWPHAGETEPQPKLSYARAFNPWGWVIGSGVYIDDLNETLSDNLIQLVVQLVIALALMAGVAAVIGRSIIEPLERIHDVMERVAGGDLKVRTEVNSHDEFGRVSGRIDSTLEVFQGLIREITNSTNQLTSNAEELSSSAKETSGALDRQAQESELLSAAMTEMTASIEEVARSAGETSMAIENADQEADDGNRDVDSSIAKIQELAAEVEEAAAVIKDLEKDTEQISNVLNHIQKISDQTNLLALNAAIEAARAGETGRGFAVVADEVRELARHSRDSTEEIQSLNERLSKAARKAVDVMDRSRQRAEDSVSAAKHAGDKLSLIVTDMSRVRDMGLQVAAATEQQSLVSEEMNGNLMTITKGAETTVEAANTVSASGERLKNLATNLQSEISRFRI</sequence>
<dbReference type="Proteomes" id="UP000640333">
    <property type="component" value="Unassembled WGS sequence"/>
</dbReference>
<evidence type="ECO:0000256" key="3">
    <source>
        <dbReference type="ARBA" id="ARBA00022692"/>
    </source>
</evidence>
<dbReference type="PANTHER" id="PTHR32089">
    <property type="entry name" value="METHYL-ACCEPTING CHEMOTAXIS PROTEIN MCPB"/>
    <property type="match status" value="1"/>
</dbReference>
<name>A0A8J7FBW7_9GAMM</name>
<evidence type="ECO:0000259" key="12">
    <source>
        <dbReference type="PROSITE" id="PS50885"/>
    </source>
</evidence>
<feature type="coiled-coil region" evidence="9">
    <location>
        <begin position="414"/>
        <end position="448"/>
    </location>
</feature>
<keyword evidence="14" id="KW-1185">Reference proteome</keyword>
<evidence type="ECO:0000256" key="2">
    <source>
        <dbReference type="ARBA" id="ARBA00022475"/>
    </source>
</evidence>
<dbReference type="RefSeq" id="WP_193953736.1">
    <property type="nucleotide sequence ID" value="NZ_JADEYS010000012.1"/>
</dbReference>
<keyword evidence="3 10" id="KW-0812">Transmembrane</keyword>
<dbReference type="SMART" id="SM01049">
    <property type="entry name" value="Cache_2"/>
    <property type="match status" value="1"/>
</dbReference>